<gene>
    <name evidence="1" type="ORF">INQ41_09420</name>
</gene>
<evidence type="ECO:0000313" key="1">
    <source>
        <dbReference type="EMBL" id="QOW18894.1"/>
    </source>
</evidence>
<dbReference type="EMBL" id="CP063656">
    <property type="protein sequence ID" value="QOW18894.1"/>
    <property type="molecule type" value="Genomic_DNA"/>
</dbReference>
<proteinExistence type="predicted"/>
<name>A0A7S6UES2_9GAMM</name>
<sequence length="216" mass="24603">MRSSLMIVSPLPTSLFSTASRPNAKRHLIGGFEPDAGRLQRFNELLTLISAKHLQVDADHLATAARELMEYSPDGRIPQCIRERIRRAGAMDLMRSDPEWETQAIVAIASAAVLDYLHGKEPLIPHNLPVVGWLDGAVVVEAAWPTLADEVRDYLDFCRLRRIEARLRGEDRRYFGFTRDQFDDARLAEFLWIEHCRRTGRSSYLAADEAGRFRVN</sequence>
<evidence type="ECO:0000313" key="2">
    <source>
        <dbReference type="Proteomes" id="UP000594059"/>
    </source>
</evidence>
<dbReference type="RefSeq" id="WP_193983939.1">
    <property type="nucleotide sequence ID" value="NZ_CP063656.1"/>
</dbReference>
<dbReference type="Proteomes" id="UP000594059">
    <property type="component" value="Chromosome"/>
</dbReference>
<reference evidence="1 2" key="1">
    <citation type="submission" date="2020-10" db="EMBL/GenBank/DDBJ databases">
        <title>complete genome sequencing of Lysobacter sp. H21R20.</title>
        <authorList>
            <person name="Bae J.-W."/>
            <person name="Lee S.-Y."/>
        </authorList>
    </citation>
    <scope>NUCLEOTIDE SEQUENCE [LARGE SCALE GENOMIC DNA]</scope>
    <source>
        <strain evidence="1 2">H21R20</strain>
    </source>
</reference>
<organism evidence="1 2">
    <name type="scientific">Novilysobacter ciconiae</name>
    <dbReference type="NCBI Taxonomy" id="2781022"/>
    <lineage>
        <taxon>Bacteria</taxon>
        <taxon>Pseudomonadati</taxon>
        <taxon>Pseudomonadota</taxon>
        <taxon>Gammaproteobacteria</taxon>
        <taxon>Lysobacterales</taxon>
        <taxon>Lysobacteraceae</taxon>
        <taxon>Novilysobacter</taxon>
    </lineage>
</organism>
<keyword evidence="2" id="KW-1185">Reference proteome</keyword>
<accession>A0A7S6UES2</accession>
<dbReference type="KEGG" id="lcic:INQ41_09420"/>
<protein>
    <recommendedName>
        <fullName evidence="3">DUF1232 domain-containing protein</fullName>
    </recommendedName>
</protein>
<evidence type="ECO:0008006" key="3">
    <source>
        <dbReference type="Google" id="ProtNLM"/>
    </source>
</evidence>
<dbReference type="AlphaFoldDB" id="A0A7S6UES2"/>